<sequence length="195" mass="21302">MLRERCGRFTSHSTPSFRFSRPTLSRGEAYEFLKLGCHLERADVIARILDVQYPSASMYLAESREETVGLTALVKSCGAFEAFRKAENPVLRAERVLEFLLLDEACPRSVLFCLNACLGSLSAIAGSSDRAERAIGRLASELSFLDTSSLSGEGARGLLHRVLGAIADASSEIENTYFTTRVIVAGAYAQAQQQQ</sequence>
<reference evidence="2" key="1">
    <citation type="submission" date="2020-05" db="EMBL/GenBank/DDBJ databases">
        <authorList>
            <person name="Chiriac C."/>
            <person name="Salcher M."/>
            <person name="Ghai R."/>
            <person name="Kavagutti S V."/>
        </authorList>
    </citation>
    <scope>NUCLEOTIDE SEQUENCE</scope>
</reference>
<dbReference type="EMBL" id="CAEZXP010000002">
    <property type="protein sequence ID" value="CAB4697125.1"/>
    <property type="molecule type" value="Genomic_DNA"/>
</dbReference>
<dbReference type="PANTHER" id="PTHR34595:SF7">
    <property type="entry name" value="SLL1039 PROTEIN"/>
    <property type="match status" value="1"/>
</dbReference>
<dbReference type="PANTHER" id="PTHR34595">
    <property type="entry name" value="BLR5612 PROTEIN"/>
    <property type="match status" value="1"/>
</dbReference>
<protein>
    <submittedName>
        <fullName evidence="2">Unannotated protein</fullName>
    </submittedName>
</protein>
<organism evidence="2">
    <name type="scientific">freshwater metagenome</name>
    <dbReference type="NCBI Taxonomy" id="449393"/>
    <lineage>
        <taxon>unclassified sequences</taxon>
        <taxon>metagenomes</taxon>
        <taxon>ecological metagenomes</taxon>
    </lineage>
</organism>
<gene>
    <name evidence="2" type="ORF">UFOPK2399_01103</name>
</gene>
<dbReference type="InterPro" id="IPR007296">
    <property type="entry name" value="DUF403"/>
</dbReference>
<dbReference type="AlphaFoldDB" id="A0A6J6PJY9"/>
<dbReference type="Pfam" id="PF04168">
    <property type="entry name" value="Alpha-E"/>
    <property type="match status" value="1"/>
</dbReference>
<proteinExistence type="predicted"/>
<name>A0A6J6PJY9_9ZZZZ</name>
<feature type="domain" description="DUF403" evidence="1">
    <location>
        <begin position="23"/>
        <end position="178"/>
    </location>
</feature>
<evidence type="ECO:0000313" key="2">
    <source>
        <dbReference type="EMBL" id="CAB4697125.1"/>
    </source>
</evidence>
<evidence type="ECO:0000259" key="1">
    <source>
        <dbReference type="Pfam" id="PF04168"/>
    </source>
</evidence>
<accession>A0A6J6PJY9</accession>
<dbReference type="InterPro" id="IPR051680">
    <property type="entry name" value="ATP-dep_Glu-Cys_Ligase-2"/>
</dbReference>